<dbReference type="Pfam" id="PF03931">
    <property type="entry name" value="Skp1_POZ"/>
    <property type="match status" value="1"/>
</dbReference>
<dbReference type="GO" id="GO:0006511">
    <property type="term" value="P:ubiquitin-dependent protein catabolic process"/>
    <property type="evidence" value="ECO:0007669"/>
    <property type="project" value="InterPro"/>
</dbReference>
<comment type="caution">
    <text evidence="8">The sequence shown here is derived from an EMBL/GenBank/DDBJ whole genome shotgun (WGS) entry which is preliminary data.</text>
</comment>
<dbReference type="STRING" id="337451.A0A443PNM1"/>
<dbReference type="InterPro" id="IPR001232">
    <property type="entry name" value="SKP1-like"/>
</dbReference>
<dbReference type="SMART" id="SM00512">
    <property type="entry name" value="Skp1"/>
    <property type="match status" value="1"/>
</dbReference>
<comment type="subcellular location">
    <subcellularLocation>
        <location evidence="1">Nucleus</location>
    </subcellularLocation>
</comment>
<dbReference type="GO" id="GO:0005634">
    <property type="term" value="C:nucleus"/>
    <property type="evidence" value="ECO:0007669"/>
    <property type="project" value="UniProtKB-SubCell"/>
</dbReference>
<keyword evidence="9" id="KW-1185">Reference proteome</keyword>
<evidence type="ECO:0000256" key="4">
    <source>
        <dbReference type="ARBA" id="ARBA00022786"/>
    </source>
</evidence>
<organism evidence="8 9">
    <name type="scientific">Cinnamomum micranthum f. kanehirae</name>
    <dbReference type="NCBI Taxonomy" id="337451"/>
    <lineage>
        <taxon>Eukaryota</taxon>
        <taxon>Viridiplantae</taxon>
        <taxon>Streptophyta</taxon>
        <taxon>Embryophyta</taxon>
        <taxon>Tracheophyta</taxon>
        <taxon>Spermatophyta</taxon>
        <taxon>Magnoliopsida</taxon>
        <taxon>Magnoliidae</taxon>
        <taxon>Laurales</taxon>
        <taxon>Lauraceae</taxon>
        <taxon>Cinnamomum</taxon>
    </lineage>
</organism>
<dbReference type="SUPFAM" id="SSF81382">
    <property type="entry name" value="Skp1 dimerisation domain-like"/>
    <property type="match status" value="1"/>
</dbReference>
<protein>
    <submittedName>
        <fullName evidence="8">SKP1-like protein 1B</fullName>
    </submittedName>
</protein>
<dbReference type="UniPathway" id="UPA00143"/>
<dbReference type="OrthoDB" id="7827685at2759"/>
<dbReference type="GO" id="GO:0009867">
    <property type="term" value="P:jasmonic acid mediated signaling pathway"/>
    <property type="evidence" value="ECO:0007669"/>
    <property type="project" value="UniProtKB-ARBA"/>
</dbReference>
<dbReference type="InterPro" id="IPR016897">
    <property type="entry name" value="SKP1"/>
</dbReference>
<evidence type="ECO:0000256" key="5">
    <source>
        <dbReference type="ARBA" id="ARBA00023242"/>
    </source>
</evidence>
<evidence type="ECO:0000256" key="1">
    <source>
        <dbReference type="ARBA" id="ARBA00004123"/>
    </source>
</evidence>
<dbReference type="InterPro" id="IPR016073">
    <property type="entry name" value="Skp1_comp_POZ"/>
</dbReference>
<dbReference type="Pfam" id="PF01466">
    <property type="entry name" value="Skp1"/>
    <property type="match status" value="1"/>
</dbReference>
<reference evidence="8 9" key="1">
    <citation type="journal article" date="2019" name="Nat. Plants">
        <title>Stout camphor tree genome fills gaps in understanding of flowering plant genome evolution.</title>
        <authorList>
            <person name="Chaw S.M."/>
            <person name="Liu Y.C."/>
            <person name="Wu Y.W."/>
            <person name="Wang H.Y."/>
            <person name="Lin C.I."/>
            <person name="Wu C.S."/>
            <person name="Ke H.M."/>
            <person name="Chang L.Y."/>
            <person name="Hsu C.Y."/>
            <person name="Yang H.T."/>
            <person name="Sudianto E."/>
            <person name="Hsu M.H."/>
            <person name="Wu K.P."/>
            <person name="Wang L.N."/>
            <person name="Leebens-Mack J.H."/>
            <person name="Tsai I.J."/>
        </authorList>
    </citation>
    <scope>NUCLEOTIDE SEQUENCE [LARGE SCALE GENOMIC DNA]</scope>
    <source>
        <strain evidence="9">cv. Chaw 1501</strain>
        <tissue evidence="8">Young leaves</tissue>
    </source>
</reference>
<evidence type="ECO:0000259" key="6">
    <source>
        <dbReference type="Pfam" id="PF01466"/>
    </source>
</evidence>
<dbReference type="CDD" id="cd18322">
    <property type="entry name" value="BTB_POZ_SKP1"/>
    <property type="match status" value="1"/>
</dbReference>
<dbReference type="Proteomes" id="UP000283530">
    <property type="component" value="Unassembled WGS sequence"/>
</dbReference>
<dbReference type="PANTHER" id="PTHR11165">
    <property type="entry name" value="SKP1"/>
    <property type="match status" value="1"/>
</dbReference>
<accession>A0A443PNM1</accession>
<proteinExistence type="inferred from homology"/>
<dbReference type="Gene3D" id="3.30.710.10">
    <property type="entry name" value="Potassium Channel Kv1.1, Chain A"/>
    <property type="match status" value="1"/>
</dbReference>
<sequence length="193" mass="22375">MASTKKITLKSSDGETFDVDQAVALQSQTIKHVIEDVCADNGIPLPNVTGKILAKVIEYCKKHVEMPKDADDRATEDELKAWDTEFVKVDQAVLFYLILAANYLNIKSLLSLTCQTVADMIKGKTPEEIRRTFNIKDEFTPEEEEEVRRENQWAFERNIKNAEEEVEVRRENQWASEWAFAEEEEVLWQWAFE</sequence>
<feature type="domain" description="SKP1 component dimerisation" evidence="6">
    <location>
        <begin position="107"/>
        <end position="154"/>
    </location>
</feature>
<dbReference type="SUPFAM" id="SSF54695">
    <property type="entry name" value="POZ domain"/>
    <property type="match status" value="1"/>
</dbReference>
<gene>
    <name evidence="8" type="ORF">CKAN_02154900</name>
</gene>
<name>A0A443PNM1_9MAGN</name>
<evidence type="ECO:0000259" key="7">
    <source>
        <dbReference type="Pfam" id="PF03931"/>
    </source>
</evidence>
<comment type="pathway">
    <text evidence="2">Protein modification; protein ubiquitination.</text>
</comment>
<evidence type="ECO:0000256" key="3">
    <source>
        <dbReference type="ARBA" id="ARBA00009993"/>
    </source>
</evidence>
<dbReference type="AlphaFoldDB" id="A0A443PNM1"/>
<keyword evidence="4" id="KW-0833">Ubl conjugation pathway</keyword>
<feature type="domain" description="SKP1 component POZ" evidence="7">
    <location>
        <begin position="5"/>
        <end position="64"/>
    </location>
</feature>
<evidence type="ECO:0000313" key="8">
    <source>
        <dbReference type="EMBL" id="RWR92339.1"/>
    </source>
</evidence>
<dbReference type="FunFam" id="3.30.710.10:FF:000057">
    <property type="entry name" value="SKP1-like protein 1A"/>
    <property type="match status" value="1"/>
</dbReference>
<keyword evidence="5" id="KW-0539">Nucleus</keyword>
<dbReference type="InterPro" id="IPR036296">
    <property type="entry name" value="SKP1-like_dim_sf"/>
</dbReference>
<evidence type="ECO:0000256" key="2">
    <source>
        <dbReference type="ARBA" id="ARBA00004906"/>
    </source>
</evidence>
<dbReference type="EMBL" id="QPKB01000009">
    <property type="protein sequence ID" value="RWR92339.1"/>
    <property type="molecule type" value="Genomic_DNA"/>
</dbReference>
<dbReference type="InterPro" id="IPR016072">
    <property type="entry name" value="Skp1_comp_dimer"/>
</dbReference>
<comment type="similarity">
    <text evidence="3">Belongs to the SKP1 family.</text>
</comment>
<dbReference type="InterPro" id="IPR011333">
    <property type="entry name" value="SKP1/BTB/POZ_sf"/>
</dbReference>
<dbReference type="GO" id="GO:0016567">
    <property type="term" value="P:protein ubiquitination"/>
    <property type="evidence" value="ECO:0007669"/>
    <property type="project" value="UniProtKB-UniPathway"/>
</dbReference>
<evidence type="ECO:0000313" key="9">
    <source>
        <dbReference type="Proteomes" id="UP000283530"/>
    </source>
</evidence>